<dbReference type="RefSeq" id="WP_194507902.1">
    <property type="nucleotide sequence ID" value="NZ_JADILU010000003.1"/>
</dbReference>
<feature type="region of interest" description="Disordered" evidence="1">
    <location>
        <begin position="142"/>
        <end position="206"/>
    </location>
</feature>
<protein>
    <submittedName>
        <fullName evidence="2">Uncharacterized protein</fullName>
    </submittedName>
</protein>
<name>A0ABW5ZR87_9FLAO</name>
<dbReference type="EMBL" id="JBHUOS010000001">
    <property type="protein sequence ID" value="MFD2914406.1"/>
    <property type="molecule type" value="Genomic_DNA"/>
</dbReference>
<dbReference type="PROSITE" id="PS51257">
    <property type="entry name" value="PROKAR_LIPOPROTEIN"/>
    <property type="match status" value="1"/>
</dbReference>
<reference evidence="3" key="1">
    <citation type="journal article" date="2019" name="Int. J. Syst. Evol. Microbiol.">
        <title>The Global Catalogue of Microorganisms (GCM) 10K type strain sequencing project: providing services to taxonomists for standard genome sequencing and annotation.</title>
        <authorList>
            <consortium name="The Broad Institute Genomics Platform"/>
            <consortium name="The Broad Institute Genome Sequencing Center for Infectious Disease"/>
            <person name="Wu L."/>
            <person name="Ma J."/>
        </authorList>
    </citation>
    <scope>NUCLEOTIDE SEQUENCE [LARGE SCALE GENOMIC DNA]</scope>
    <source>
        <strain evidence="3">KCTC 32514</strain>
    </source>
</reference>
<evidence type="ECO:0000256" key="1">
    <source>
        <dbReference type="SAM" id="MobiDB-lite"/>
    </source>
</evidence>
<feature type="compositionally biased region" description="Acidic residues" evidence="1">
    <location>
        <begin position="166"/>
        <end position="184"/>
    </location>
</feature>
<keyword evidence="3" id="KW-1185">Reference proteome</keyword>
<organism evidence="2 3">
    <name type="scientific">Psychroserpens luteus</name>
    <dbReference type="NCBI Taxonomy" id="1434066"/>
    <lineage>
        <taxon>Bacteria</taxon>
        <taxon>Pseudomonadati</taxon>
        <taxon>Bacteroidota</taxon>
        <taxon>Flavobacteriia</taxon>
        <taxon>Flavobacteriales</taxon>
        <taxon>Flavobacteriaceae</taxon>
        <taxon>Psychroserpens</taxon>
    </lineage>
</organism>
<dbReference type="Proteomes" id="UP001597548">
    <property type="component" value="Unassembled WGS sequence"/>
</dbReference>
<feature type="region of interest" description="Disordered" evidence="1">
    <location>
        <begin position="220"/>
        <end position="249"/>
    </location>
</feature>
<evidence type="ECO:0000313" key="3">
    <source>
        <dbReference type="Proteomes" id="UP001597548"/>
    </source>
</evidence>
<gene>
    <name evidence="2" type="ORF">ACFS29_02055</name>
</gene>
<comment type="caution">
    <text evidence="2">The sequence shown here is derived from an EMBL/GenBank/DDBJ whole genome shotgun (WGS) entry which is preliminary data.</text>
</comment>
<proteinExistence type="predicted"/>
<evidence type="ECO:0000313" key="2">
    <source>
        <dbReference type="EMBL" id="MFD2914406.1"/>
    </source>
</evidence>
<sequence>MRNLLYICLIGLVALSCDDGDVFEVSLEFDQELELCIDINENDNLLYDTKLDPSESLSLLFPISNNIDIFEPTEYNSVDPVGYVKTLTINESSIKFNYRTYNGDPNDLICQFIANPGTEIIEDYSSASGAIAEFTTTFEDDDLDGILSEKEGRGTRADDGTYPDAIDTDGDGLPDYIDEDDDNDSILTKNETPDPDGDGNPSDALNTDLDLEIASAGDILPNYLDNDDDGDGTPTINEDADGSTFLTDDFDESEGINIVPRYLDFNADDSYTAIELGETEYTRTTVVSVVITNSNLGIASIDTIELGTYTFTTIFVYPEEE</sequence>
<accession>A0ABW5ZR87</accession>
<feature type="compositionally biased region" description="Basic and acidic residues" evidence="1">
    <location>
        <begin position="147"/>
        <end position="159"/>
    </location>
</feature>